<dbReference type="Gene3D" id="3.40.50.300">
    <property type="entry name" value="P-loop containing nucleotide triphosphate hydrolases"/>
    <property type="match status" value="1"/>
</dbReference>
<dbReference type="GO" id="GO:0005737">
    <property type="term" value="C:cytoplasm"/>
    <property type="evidence" value="ECO:0007669"/>
    <property type="project" value="TreeGrafter"/>
</dbReference>
<sequence>MTVSAPIPFTVIGGFLGAGKTTLLNRLLSASTERCAVLVNDFGEINVDAALIRSHDGTTMSLTNGCVCCSIGAGFLDTLARLLDDVGRFDRVVIESSGVGDPWRIAEIALVEPSLRLDGVVVLADATRIAMQCEDRHIGETIRNQFARCDVVLLSKCDLASESQRAAACAVIGAIRPDVPIEQLSALAPVHHAVFGRGRPARFRAEPVVGTVDHESDFRRWTYQRPGRFDRDRLAAAVLDLPGQLLRLKGICRVNGDDRAQVFQLVSRNWSLTPADDAAPDVAETITLAGVGTANLPSDHELDAILDRALTAAA</sequence>
<keyword evidence="1" id="KW-0547">Nucleotide-binding</keyword>
<dbReference type="SMART" id="SM00833">
    <property type="entry name" value="CobW_C"/>
    <property type="match status" value="1"/>
</dbReference>
<evidence type="ECO:0000256" key="6">
    <source>
        <dbReference type="ARBA" id="ARBA00049117"/>
    </source>
</evidence>
<protein>
    <submittedName>
        <fullName evidence="8">Cobalamin synthesis protein, P47K</fullName>
    </submittedName>
</protein>
<keyword evidence="3" id="KW-0143">Chaperone</keyword>
<dbReference type="GeneID" id="301818210"/>
<dbReference type="CDD" id="cd03112">
    <property type="entry name" value="CobW-like"/>
    <property type="match status" value="1"/>
</dbReference>
<comment type="function">
    <text evidence="5">Zinc chaperone that directly transfers zinc cofactor to target proteins, thereby activating them. Zinc is transferred from the CXCC motif in the GTPase domain to the zinc binding site in target proteins in a process requiring GTP hydrolysis.</text>
</comment>
<dbReference type="SUPFAM" id="SSF90002">
    <property type="entry name" value="Hypothetical protein YjiA, C-terminal domain"/>
    <property type="match status" value="1"/>
</dbReference>
<dbReference type="RefSeq" id="WP_015667515.1">
    <property type="nucleotide sequence ID" value="NC_020453.1"/>
</dbReference>
<dbReference type="Proteomes" id="UP000011841">
    <property type="component" value="Chromosome"/>
</dbReference>
<proteinExistence type="inferred from homology"/>
<dbReference type="InterPro" id="IPR011629">
    <property type="entry name" value="CobW-like_C"/>
</dbReference>
<dbReference type="OrthoDB" id="9808822at2"/>
<feature type="domain" description="CobW C-terminal" evidence="7">
    <location>
        <begin position="218"/>
        <end position="310"/>
    </location>
</feature>
<evidence type="ECO:0000259" key="7">
    <source>
        <dbReference type="SMART" id="SM00833"/>
    </source>
</evidence>
<evidence type="ECO:0000256" key="2">
    <source>
        <dbReference type="ARBA" id="ARBA00022801"/>
    </source>
</evidence>
<keyword evidence="2" id="KW-0378">Hydrolase</keyword>
<evidence type="ECO:0000256" key="3">
    <source>
        <dbReference type="ARBA" id="ARBA00023186"/>
    </source>
</evidence>
<dbReference type="STRING" id="1245469.S58_44250"/>
<dbReference type="SUPFAM" id="SSF52540">
    <property type="entry name" value="P-loop containing nucleoside triphosphate hydrolases"/>
    <property type="match status" value="1"/>
</dbReference>
<comment type="catalytic activity">
    <reaction evidence="6">
        <text>GTP + H2O = GDP + phosphate + H(+)</text>
        <dbReference type="Rhea" id="RHEA:19669"/>
        <dbReference type="ChEBI" id="CHEBI:15377"/>
        <dbReference type="ChEBI" id="CHEBI:15378"/>
        <dbReference type="ChEBI" id="CHEBI:37565"/>
        <dbReference type="ChEBI" id="CHEBI:43474"/>
        <dbReference type="ChEBI" id="CHEBI:58189"/>
    </reaction>
    <physiologicalReaction direction="left-to-right" evidence="6">
        <dbReference type="Rhea" id="RHEA:19670"/>
    </physiologicalReaction>
</comment>
<evidence type="ECO:0000256" key="5">
    <source>
        <dbReference type="ARBA" id="ARBA00045658"/>
    </source>
</evidence>
<dbReference type="Gene3D" id="3.30.1220.10">
    <property type="entry name" value="CobW-like, C-terminal domain"/>
    <property type="match status" value="1"/>
</dbReference>
<evidence type="ECO:0000256" key="1">
    <source>
        <dbReference type="ARBA" id="ARBA00022741"/>
    </source>
</evidence>
<dbReference type="HOGENOM" id="CLU_017452_1_1_5"/>
<name>M4ZVP3_9BRAD</name>
<dbReference type="InterPro" id="IPR051316">
    <property type="entry name" value="Zinc-reg_GTPase_activator"/>
</dbReference>
<dbReference type="InterPro" id="IPR027417">
    <property type="entry name" value="P-loop_NTPase"/>
</dbReference>
<dbReference type="eggNOG" id="COG0523">
    <property type="taxonomic scope" value="Bacteria"/>
</dbReference>
<keyword evidence="9" id="KW-1185">Reference proteome</keyword>
<dbReference type="InterPro" id="IPR003495">
    <property type="entry name" value="CobW/HypB/UreG_nucleotide-bd"/>
</dbReference>
<organism evidence="8 9">
    <name type="scientific">Bradyrhizobium oligotrophicum S58</name>
    <dbReference type="NCBI Taxonomy" id="1245469"/>
    <lineage>
        <taxon>Bacteria</taxon>
        <taxon>Pseudomonadati</taxon>
        <taxon>Pseudomonadota</taxon>
        <taxon>Alphaproteobacteria</taxon>
        <taxon>Hyphomicrobiales</taxon>
        <taxon>Nitrobacteraceae</taxon>
        <taxon>Bradyrhizobium</taxon>
    </lineage>
</organism>
<dbReference type="InterPro" id="IPR036627">
    <property type="entry name" value="CobW-likC_sf"/>
</dbReference>
<dbReference type="AlphaFoldDB" id="M4ZVP3"/>
<comment type="similarity">
    <text evidence="4">Belongs to the SIMIBI class G3E GTPase family. ZNG1 subfamily.</text>
</comment>
<dbReference type="PANTHER" id="PTHR13748">
    <property type="entry name" value="COBW-RELATED"/>
    <property type="match status" value="1"/>
</dbReference>
<reference evidence="8 9" key="1">
    <citation type="journal article" date="2013" name="Appl. Environ. Microbiol.">
        <title>Genome analysis suggests that the soil oligotrophic bacterium Agromonas oligotrophica (Bradyrhizobium oligotrophicum) is a nitrogen-fixing symbiont of Aeschynomene indica.</title>
        <authorList>
            <person name="Okubo T."/>
            <person name="Fukushima S."/>
            <person name="Itakura M."/>
            <person name="Oshima K."/>
            <person name="Longtonglang A."/>
            <person name="Teaumroong N."/>
            <person name="Mitsui H."/>
            <person name="Hattori M."/>
            <person name="Hattori R."/>
            <person name="Hattori T."/>
            <person name="Minamisawa K."/>
        </authorList>
    </citation>
    <scope>NUCLEOTIDE SEQUENCE [LARGE SCALE GENOMIC DNA]</scope>
    <source>
        <strain evidence="8 9">S58</strain>
    </source>
</reference>
<accession>M4ZVP3</accession>
<dbReference type="PANTHER" id="PTHR13748:SF62">
    <property type="entry name" value="COBW DOMAIN-CONTAINING PROTEIN"/>
    <property type="match status" value="1"/>
</dbReference>
<dbReference type="GO" id="GO:0016787">
    <property type="term" value="F:hydrolase activity"/>
    <property type="evidence" value="ECO:0007669"/>
    <property type="project" value="UniProtKB-KW"/>
</dbReference>
<dbReference type="PATRIC" id="fig|1245469.3.peg.4527"/>
<evidence type="ECO:0000256" key="4">
    <source>
        <dbReference type="ARBA" id="ARBA00034320"/>
    </source>
</evidence>
<dbReference type="Pfam" id="PF02492">
    <property type="entry name" value="cobW"/>
    <property type="match status" value="1"/>
</dbReference>
<evidence type="ECO:0000313" key="9">
    <source>
        <dbReference type="Proteomes" id="UP000011841"/>
    </source>
</evidence>
<dbReference type="EMBL" id="AP012603">
    <property type="protein sequence ID" value="BAM90410.1"/>
    <property type="molecule type" value="Genomic_DNA"/>
</dbReference>
<dbReference type="Pfam" id="PF07683">
    <property type="entry name" value="CobW_C"/>
    <property type="match status" value="1"/>
</dbReference>
<dbReference type="GO" id="GO:0000166">
    <property type="term" value="F:nucleotide binding"/>
    <property type="evidence" value="ECO:0007669"/>
    <property type="project" value="UniProtKB-KW"/>
</dbReference>
<evidence type="ECO:0000313" key="8">
    <source>
        <dbReference type="EMBL" id="BAM90410.1"/>
    </source>
</evidence>
<dbReference type="KEGG" id="aol:S58_44250"/>
<gene>
    <name evidence="8" type="ORF">S58_44250</name>
</gene>